<dbReference type="Proteomes" id="UP000499080">
    <property type="component" value="Unassembled WGS sequence"/>
</dbReference>
<dbReference type="EMBL" id="BGPR01009694">
    <property type="protein sequence ID" value="GBN41701.1"/>
    <property type="molecule type" value="Genomic_DNA"/>
</dbReference>
<reference evidence="1 2" key="1">
    <citation type="journal article" date="2019" name="Sci. Rep.">
        <title>Orb-weaving spider Araneus ventricosus genome elucidates the spidroin gene catalogue.</title>
        <authorList>
            <person name="Kono N."/>
            <person name="Nakamura H."/>
            <person name="Ohtoshi R."/>
            <person name="Moran D.A.P."/>
            <person name="Shinohara A."/>
            <person name="Yoshida Y."/>
            <person name="Fujiwara M."/>
            <person name="Mori M."/>
            <person name="Tomita M."/>
            <person name="Arakawa K."/>
        </authorList>
    </citation>
    <scope>NUCLEOTIDE SEQUENCE [LARGE SCALE GENOMIC DNA]</scope>
</reference>
<evidence type="ECO:0000313" key="2">
    <source>
        <dbReference type="Proteomes" id="UP000499080"/>
    </source>
</evidence>
<accession>A0A4Y2NQV5</accession>
<evidence type="ECO:0000313" key="1">
    <source>
        <dbReference type="EMBL" id="GBN41701.1"/>
    </source>
</evidence>
<name>A0A4Y2NQV5_ARAVE</name>
<sequence length="97" mass="11137">MPTPFLIQQDTSCVSSYDDRDPDTFSITSEERVITFVMSAESVEPGLDIKKFNNLLKFFRVTAYVLRFVKSLKSKETTVGHLSTEELYKIITISMLF</sequence>
<comment type="caution">
    <text evidence="1">The sequence shown here is derived from an EMBL/GenBank/DDBJ whole genome shotgun (WGS) entry which is preliminary data.</text>
</comment>
<proteinExistence type="predicted"/>
<organism evidence="1 2">
    <name type="scientific">Araneus ventricosus</name>
    <name type="common">Orbweaver spider</name>
    <name type="synonym">Epeira ventricosa</name>
    <dbReference type="NCBI Taxonomy" id="182803"/>
    <lineage>
        <taxon>Eukaryota</taxon>
        <taxon>Metazoa</taxon>
        <taxon>Ecdysozoa</taxon>
        <taxon>Arthropoda</taxon>
        <taxon>Chelicerata</taxon>
        <taxon>Arachnida</taxon>
        <taxon>Araneae</taxon>
        <taxon>Araneomorphae</taxon>
        <taxon>Entelegynae</taxon>
        <taxon>Araneoidea</taxon>
        <taxon>Araneidae</taxon>
        <taxon>Araneus</taxon>
    </lineage>
</organism>
<gene>
    <name evidence="1" type="ORF">AVEN_206432_1</name>
</gene>
<dbReference type="AlphaFoldDB" id="A0A4Y2NQV5"/>
<protein>
    <submittedName>
        <fullName evidence="1">Uncharacterized protein</fullName>
    </submittedName>
</protein>
<keyword evidence="2" id="KW-1185">Reference proteome</keyword>